<feature type="chain" id="PRO_5006015567" description="Secreted protein" evidence="1">
    <location>
        <begin position="19"/>
        <end position="122"/>
    </location>
</feature>
<dbReference type="STRING" id="321267.SHM7688_03401"/>
<organism evidence="2 3">
    <name type="scientific">Shimia marina</name>
    <dbReference type="NCBI Taxonomy" id="321267"/>
    <lineage>
        <taxon>Bacteria</taxon>
        <taxon>Pseudomonadati</taxon>
        <taxon>Pseudomonadota</taxon>
        <taxon>Alphaproteobacteria</taxon>
        <taxon>Rhodobacterales</taxon>
        <taxon>Roseobacteraceae</taxon>
    </lineage>
</organism>
<proteinExistence type="predicted"/>
<dbReference type="OrthoDB" id="7709182at2"/>
<keyword evidence="1" id="KW-0732">Signal</keyword>
<dbReference type="AlphaFoldDB" id="A0A0N7LSL2"/>
<dbReference type="RefSeq" id="WP_058241096.1">
    <property type="nucleotide sequence ID" value="NZ_CYPW01000032.1"/>
</dbReference>
<evidence type="ECO:0000313" key="3">
    <source>
        <dbReference type="Proteomes" id="UP000054823"/>
    </source>
</evidence>
<gene>
    <name evidence="2" type="ORF">SHM7688_03401</name>
</gene>
<reference evidence="2 3" key="1">
    <citation type="submission" date="2015-09" db="EMBL/GenBank/DDBJ databases">
        <authorList>
            <consortium name="Swine Surveillance"/>
        </authorList>
    </citation>
    <scope>NUCLEOTIDE SEQUENCE [LARGE SCALE GENOMIC DNA]</scope>
    <source>
        <strain evidence="2 3">CECT 7688</strain>
    </source>
</reference>
<protein>
    <recommendedName>
        <fullName evidence="4">Secreted protein</fullName>
    </recommendedName>
</protein>
<accession>A0A0N7LSL2</accession>
<evidence type="ECO:0000313" key="2">
    <source>
        <dbReference type="EMBL" id="CUH53932.1"/>
    </source>
</evidence>
<keyword evidence="3" id="KW-1185">Reference proteome</keyword>
<name>A0A0N7LSL2_9RHOB</name>
<evidence type="ECO:0000256" key="1">
    <source>
        <dbReference type="SAM" id="SignalP"/>
    </source>
</evidence>
<evidence type="ECO:0008006" key="4">
    <source>
        <dbReference type="Google" id="ProtNLM"/>
    </source>
</evidence>
<dbReference type="EMBL" id="CYPW01000032">
    <property type="protein sequence ID" value="CUH53932.1"/>
    <property type="molecule type" value="Genomic_DNA"/>
</dbReference>
<sequence>MRGLWILGILLLAVPAWAQDWKAQSGDQSFDKAALEARLSGQRLVFFDDGQSVYEANGQYQYTYGGGGTWYGHWQVGADSVVCVTFVTGVERCDRIVENAGRLVVQTADGQRFPVREVAAQS</sequence>
<feature type="signal peptide" evidence="1">
    <location>
        <begin position="1"/>
        <end position="18"/>
    </location>
</feature>
<dbReference type="Proteomes" id="UP000054823">
    <property type="component" value="Unassembled WGS sequence"/>
</dbReference>